<dbReference type="InterPro" id="IPR002130">
    <property type="entry name" value="Cyclophilin-type_PPIase_dom"/>
</dbReference>
<keyword evidence="9" id="KW-1185">Reference proteome</keyword>
<dbReference type="GO" id="GO:0003755">
    <property type="term" value="F:peptidyl-prolyl cis-trans isomerase activity"/>
    <property type="evidence" value="ECO:0007669"/>
    <property type="project" value="UniProtKB-KW"/>
</dbReference>
<gene>
    <name evidence="7" type="ORF">QVN81_08985</name>
    <name evidence="8" type="ORF">QVN84_05765</name>
</gene>
<evidence type="ECO:0000256" key="2">
    <source>
        <dbReference type="ARBA" id="ARBA00007365"/>
    </source>
</evidence>
<evidence type="ECO:0000256" key="5">
    <source>
        <dbReference type="ARBA" id="ARBA00023235"/>
    </source>
</evidence>
<dbReference type="AlphaFoldDB" id="A0AAW7JSZ5"/>
<keyword evidence="4" id="KW-0697">Rotamase</keyword>
<dbReference type="Proteomes" id="UP001167831">
    <property type="component" value="Unassembled WGS sequence"/>
</dbReference>
<evidence type="ECO:0000313" key="10">
    <source>
        <dbReference type="Proteomes" id="UP001168478"/>
    </source>
</evidence>
<keyword evidence="5 8" id="KW-0413">Isomerase</keyword>
<comment type="similarity">
    <text evidence="2">Belongs to the cyclophilin-type PPIase family.</text>
</comment>
<dbReference type="Proteomes" id="UP001168478">
    <property type="component" value="Unassembled WGS sequence"/>
</dbReference>
<comment type="caution">
    <text evidence="8">The sequence shown here is derived from an EMBL/GenBank/DDBJ whole genome shotgun (WGS) entry which is preliminary data.</text>
</comment>
<dbReference type="Pfam" id="PF00160">
    <property type="entry name" value="Pro_isomerase"/>
    <property type="match status" value="1"/>
</dbReference>
<dbReference type="InterPro" id="IPR044666">
    <property type="entry name" value="Cyclophilin_A-like"/>
</dbReference>
<dbReference type="PANTHER" id="PTHR45625:SF4">
    <property type="entry name" value="PEPTIDYLPROLYL ISOMERASE DOMAIN AND WD REPEAT-CONTAINING PROTEIN 1"/>
    <property type="match status" value="1"/>
</dbReference>
<evidence type="ECO:0000256" key="3">
    <source>
        <dbReference type="ARBA" id="ARBA00013194"/>
    </source>
</evidence>
<dbReference type="PIRSF" id="PIRSF001467">
    <property type="entry name" value="Peptidylpro_ismrse"/>
    <property type="match status" value="1"/>
</dbReference>
<dbReference type="InterPro" id="IPR029000">
    <property type="entry name" value="Cyclophilin-like_dom_sf"/>
</dbReference>
<evidence type="ECO:0000256" key="1">
    <source>
        <dbReference type="ARBA" id="ARBA00002388"/>
    </source>
</evidence>
<proteinExistence type="inferred from homology"/>
<dbReference type="CDD" id="cd00317">
    <property type="entry name" value="cyclophilin"/>
    <property type="match status" value="1"/>
</dbReference>
<dbReference type="EMBL" id="JAUEIF010000004">
    <property type="protein sequence ID" value="MDN0025025.1"/>
    <property type="molecule type" value="Genomic_DNA"/>
</dbReference>
<evidence type="ECO:0000259" key="6">
    <source>
        <dbReference type="PROSITE" id="PS50072"/>
    </source>
</evidence>
<evidence type="ECO:0000313" key="8">
    <source>
        <dbReference type="EMBL" id="MDN0025025.1"/>
    </source>
</evidence>
<dbReference type="InterPro" id="IPR020892">
    <property type="entry name" value="Cyclophilin-type_PPIase_CS"/>
</dbReference>
<reference evidence="8" key="1">
    <citation type="submission" date="2023-06" db="EMBL/GenBank/DDBJ databases">
        <authorList>
            <person name="Zeman M."/>
            <person name="Kubasova T."/>
            <person name="Jahodarova E."/>
            <person name="Nykrynova M."/>
            <person name="Rychlik I."/>
        </authorList>
    </citation>
    <scope>NUCLEOTIDE SEQUENCE</scope>
    <source>
        <strain evidence="8">ET15</strain>
        <strain evidence="7">ET37</strain>
    </source>
</reference>
<dbReference type="InterPro" id="IPR024936">
    <property type="entry name" value="Cyclophilin-type_PPIase"/>
</dbReference>
<organism evidence="8 10">
    <name type="scientific">Leyella lascolaii</name>
    <dbReference type="NCBI Taxonomy" id="1776379"/>
    <lineage>
        <taxon>Bacteria</taxon>
        <taxon>Pseudomonadati</taxon>
        <taxon>Bacteroidota</taxon>
        <taxon>Bacteroidia</taxon>
        <taxon>Bacteroidales</taxon>
        <taxon>Prevotellaceae</taxon>
        <taxon>Leyella</taxon>
    </lineage>
</organism>
<evidence type="ECO:0000313" key="9">
    <source>
        <dbReference type="Proteomes" id="UP001167831"/>
    </source>
</evidence>
<dbReference type="PROSITE" id="PS50072">
    <property type="entry name" value="CSA_PPIASE_2"/>
    <property type="match status" value="1"/>
</dbReference>
<dbReference type="PANTHER" id="PTHR45625">
    <property type="entry name" value="PEPTIDYL-PROLYL CIS-TRANS ISOMERASE-RELATED"/>
    <property type="match status" value="1"/>
</dbReference>
<dbReference type="GO" id="GO:0006457">
    <property type="term" value="P:protein folding"/>
    <property type="evidence" value="ECO:0007669"/>
    <property type="project" value="InterPro"/>
</dbReference>
<protein>
    <recommendedName>
        <fullName evidence="3">peptidylprolyl isomerase</fullName>
        <ecNumber evidence="3">5.2.1.8</ecNumber>
    </recommendedName>
</protein>
<name>A0AAW7JSZ5_9BACT</name>
<evidence type="ECO:0000313" key="7">
    <source>
        <dbReference type="EMBL" id="MDN0023150.1"/>
    </source>
</evidence>
<evidence type="ECO:0000256" key="4">
    <source>
        <dbReference type="ARBA" id="ARBA00023110"/>
    </source>
</evidence>
<accession>A0AAW7JSZ5</accession>
<comment type="function">
    <text evidence="1">PPIases accelerate the folding of proteins. It catalyzes the cis-trans isomerization of proline imidic peptide bonds in oligopeptides.</text>
</comment>
<sequence length="217" mass="24292">MLSAGIPALGQDTLRHEVLLETNKGNIRISLYNETPLHRDNFLKNVREGWYDGLLFHRVISNFMIQTGDTASRHAEPGQLLGETSETYTVPAEFRCPQIYHKRGAVAAAREGDADNPERSSSMSQFYIVYGIRYNDAMLDKTQQKLDVATGGKVRLTPEMRETYRTLGGTPHLDGQYTVFGEVTEGMDVVESIQGVQTDSNARPLEDIRIEKATVVK</sequence>
<dbReference type="EC" id="5.2.1.8" evidence="3"/>
<reference evidence="8" key="2">
    <citation type="submission" date="2023-08" db="EMBL/GenBank/DDBJ databases">
        <title>Identification and characterization of horizontal gene transfer across gut microbiota members of farm animals based on homology search.</title>
        <authorList>
            <person name="Schwarzerova J."/>
            <person name="Nykrynova M."/>
            <person name="Jureckova K."/>
            <person name="Cejkova D."/>
            <person name="Rychlik I."/>
        </authorList>
    </citation>
    <scope>NUCLEOTIDE SEQUENCE</scope>
    <source>
        <strain evidence="8">ET15</strain>
        <strain evidence="7">ET37</strain>
    </source>
</reference>
<dbReference type="Gene3D" id="2.40.100.10">
    <property type="entry name" value="Cyclophilin-like"/>
    <property type="match status" value="1"/>
</dbReference>
<dbReference type="SUPFAM" id="SSF50891">
    <property type="entry name" value="Cyclophilin-like"/>
    <property type="match status" value="1"/>
</dbReference>
<feature type="domain" description="PPIase cyclophilin-type" evidence="6">
    <location>
        <begin position="14"/>
        <end position="215"/>
    </location>
</feature>
<dbReference type="PROSITE" id="PS00170">
    <property type="entry name" value="CSA_PPIASE_1"/>
    <property type="match status" value="1"/>
</dbReference>
<dbReference type="EMBL" id="JAUEIE010000009">
    <property type="protein sequence ID" value="MDN0023150.1"/>
    <property type="molecule type" value="Genomic_DNA"/>
</dbReference>